<proteinExistence type="predicted"/>
<keyword evidence="3" id="KW-1185">Reference proteome</keyword>
<evidence type="ECO:0000256" key="1">
    <source>
        <dbReference type="SAM" id="Phobius"/>
    </source>
</evidence>
<sequence>MPLSLFLIMVPIPKLSVPCTDHLFNIPMNDFFHIFVYFCVYFVNFAFLVILRNKICNYSP</sequence>
<reference evidence="2 3" key="2">
    <citation type="journal article" date="2018" name="New Phytol.">
        <title>High intraspecific genome diversity in the model arbuscular mycorrhizal symbiont Rhizophagus irregularis.</title>
        <authorList>
            <person name="Chen E.C.H."/>
            <person name="Morin E."/>
            <person name="Beaudet D."/>
            <person name="Noel J."/>
            <person name="Yildirir G."/>
            <person name="Ndikumana S."/>
            <person name="Charron P."/>
            <person name="St-Onge C."/>
            <person name="Giorgi J."/>
            <person name="Kruger M."/>
            <person name="Marton T."/>
            <person name="Ropars J."/>
            <person name="Grigoriev I.V."/>
            <person name="Hainaut M."/>
            <person name="Henrissat B."/>
            <person name="Roux C."/>
            <person name="Martin F."/>
            <person name="Corradi N."/>
        </authorList>
    </citation>
    <scope>NUCLEOTIDE SEQUENCE [LARGE SCALE GENOMIC DNA]</scope>
    <source>
        <strain evidence="2 3">DAOM 197198</strain>
    </source>
</reference>
<keyword evidence="1" id="KW-0472">Membrane</keyword>
<dbReference type="Proteomes" id="UP000018888">
    <property type="component" value="Unassembled WGS sequence"/>
</dbReference>
<dbReference type="AlphaFoldDB" id="A0A2P4QNK6"/>
<gene>
    <name evidence="2" type="ORF">GLOIN_2v1869906</name>
</gene>
<organism evidence="2 3">
    <name type="scientific">Rhizophagus irregularis (strain DAOM 181602 / DAOM 197198 / MUCL 43194)</name>
    <name type="common">Arbuscular mycorrhizal fungus</name>
    <name type="synonym">Glomus intraradices</name>
    <dbReference type="NCBI Taxonomy" id="747089"/>
    <lineage>
        <taxon>Eukaryota</taxon>
        <taxon>Fungi</taxon>
        <taxon>Fungi incertae sedis</taxon>
        <taxon>Mucoromycota</taxon>
        <taxon>Glomeromycotina</taxon>
        <taxon>Glomeromycetes</taxon>
        <taxon>Glomerales</taxon>
        <taxon>Glomeraceae</taxon>
        <taxon>Rhizophagus</taxon>
    </lineage>
</organism>
<name>A0A2P4QNK6_RHIID</name>
<dbReference type="EMBL" id="AUPC02000026">
    <property type="protein sequence ID" value="POG79233.1"/>
    <property type="molecule type" value="Genomic_DNA"/>
</dbReference>
<feature type="transmembrane region" description="Helical" evidence="1">
    <location>
        <begin position="32"/>
        <end position="51"/>
    </location>
</feature>
<evidence type="ECO:0000313" key="2">
    <source>
        <dbReference type="EMBL" id="POG79233.1"/>
    </source>
</evidence>
<reference evidence="2 3" key="1">
    <citation type="journal article" date="2013" name="Proc. Natl. Acad. Sci. U.S.A.">
        <title>Genome of an arbuscular mycorrhizal fungus provides insight into the oldest plant symbiosis.</title>
        <authorList>
            <person name="Tisserant E."/>
            <person name="Malbreil M."/>
            <person name="Kuo A."/>
            <person name="Kohler A."/>
            <person name="Symeonidi A."/>
            <person name="Balestrini R."/>
            <person name="Charron P."/>
            <person name="Duensing N."/>
            <person name="Frei Dit Frey N."/>
            <person name="Gianinazzi-Pearson V."/>
            <person name="Gilbert L.B."/>
            <person name="Handa Y."/>
            <person name="Herr J.R."/>
            <person name="Hijri M."/>
            <person name="Koul R."/>
            <person name="Kawaguchi M."/>
            <person name="Krajinski F."/>
            <person name="Lammers P.J."/>
            <person name="Masclaux F.G."/>
            <person name="Murat C."/>
            <person name="Morin E."/>
            <person name="Ndikumana S."/>
            <person name="Pagni M."/>
            <person name="Petitpierre D."/>
            <person name="Requena N."/>
            <person name="Rosikiewicz P."/>
            <person name="Riley R."/>
            <person name="Saito K."/>
            <person name="San Clemente H."/>
            <person name="Shapiro H."/>
            <person name="van Tuinen D."/>
            <person name="Becard G."/>
            <person name="Bonfante P."/>
            <person name="Paszkowski U."/>
            <person name="Shachar-Hill Y.Y."/>
            <person name="Tuskan G.A."/>
            <person name="Young P.W."/>
            <person name="Sanders I.R."/>
            <person name="Henrissat B."/>
            <person name="Rensing S.A."/>
            <person name="Grigoriev I.V."/>
            <person name="Corradi N."/>
            <person name="Roux C."/>
            <person name="Martin F."/>
        </authorList>
    </citation>
    <scope>NUCLEOTIDE SEQUENCE [LARGE SCALE GENOMIC DNA]</scope>
    <source>
        <strain evidence="2 3">DAOM 197198</strain>
    </source>
</reference>
<accession>A0A2P4QNK6</accession>
<protein>
    <submittedName>
        <fullName evidence="2">Uncharacterized protein</fullName>
    </submittedName>
</protein>
<keyword evidence="1" id="KW-1133">Transmembrane helix</keyword>
<evidence type="ECO:0000313" key="3">
    <source>
        <dbReference type="Proteomes" id="UP000018888"/>
    </source>
</evidence>
<keyword evidence="1" id="KW-0812">Transmembrane</keyword>
<comment type="caution">
    <text evidence="2">The sequence shown here is derived from an EMBL/GenBank/DDBJ whole genome shotgun (WGS) entry which is preliminary data.</text>
</comment>
<feature type="non-terminal residue" evidence="2">
    <location>
        <position position="60"/>
    </location>
</feature>